<evidence type="ECO:0000313" key="1">
    <source>
        <dbReference type="EMBL" id="GAI32308.1"/>
    </source>
</evidence>
<protein>
    <submittedName>
        <fullName evidence="1">Uncharacterized protein</fullName>
    </submittedName>
</protein>
<sequence length="164" mass="19702">MKKFLNNFYFYKLTREKYHLLKYKYNSALWKYINHEYIKGITLLNKSSYPFKDVTINIKNKKISDALNIVRNFKQEQYIVEIPSKSFIEPEFGWIITGPNYLLINSLPYCTDESANKEKNFLKKEIFNEMLSVKWHIVCKHATGLGLWTWKTFHNSPLRNYKVV</sequence>
<name>X1MLX5_9ZZZZ</name>
<comment type="caution">
    <text evidence="1">The sequence shown here is derived from an EMBL/GenBank/DDBJ whole genome shotgun (WGS) entry which is preliminary data.</text>
</comment>
<organism evidence="1">
    <name type="scientific">marine sediment metagenome</name>
    <dbReference type="NCBI Taxonomy" id="412755"/>
    <lineage>
        <taxon>unclassified sequences</taxon>
        <taxon>metagenomes</taxon>
        <taxon>ecological metagenomes</taxon>
    </lineage>
</organism>
<feature type="non-terminal residue" evidence="1">
    <location>
        <position position="164"/>
    </location>
</feature>
<dbReference type="EMBL" id="BARV01015705">
    <property type="protein sequence ID" value="GAI32308.1"/>
    <property type="molecule type" value="Genomic_DNA"/>
</dbReference>
<proteinExistence type="predicted"/>
<dbReference type="AlphaFoldDB" id="X1MLX5"/>
<gene>
    <name evidence="1" type="ORF">S06H3_27104</name>
</gene>
<accession>X1MLX5</accession>
<reference evidence="1" key="1">
    <citation type="journal article" date="2014" name="Front. Microbiol.">
        <title>High frequency of phylogenetically diverse reductive dehalogenase-homologous genes in deep subseafloor sedimentary metagenomes.</title>
        <authorList>
            <person name="Kawai M."/>
            <person name="Futagami T."/>
            <person name="Toyoda A."/>
            <person name="Takaki Y."/>
            <person name="Nishi S."/>
            <person name="Hori S."/>
            <person name="Arai W."/>
            <person name="Tsubouchi T."/>
            <person name="Morono Y."/>
            <person name="Uchiyama I."/>
            <person name="Ito T."/>
            <person name="Fujiyama A."/>
            <person name="Inagaki F."/>
            <person name="Takami H."/>
        </authorList>
    </citation>
    <scope>NUCLEOTIDE SEQUENCE</scope>
    <source>
        <strain evidence="1">Expedition CK06-06</strain>
    </source>
</reference>